<dbReference type="GO" id="GO:0005249">
    <property type="term" value="F:voltage-gated potassium channel activity"/>
    <property type="evidence" value="ECO:0007669"/>
    <property type="project" value="InterPro"/>
</dbReference>
<evidence type="ECO:0000256" key="1">
    <source>
        <dbReference type="ARBA" id="ARBA00004141"/>
    </source>
</evidence>
<dbReference type="InterPro" id="IPR002110">
    <property type="entry name" value="Ankyrin_rpt"/>
</dbReference>
<feature type="transmembrane region" description="Helical" evidence="14">
    <location>
        <begin position="61"/>
        <end position="79"/>
    </location>
</feature>
<evidence type="ECO:0000256" key="7">
    <source>
        <dbReference type="ARBA" id="ARBA00022882"/>
    </source>
</evidence>
<feature type="transmembrane region" description="Helical" evidence="14">
    <location>
        <begin position="139"/>
        <end position="159"/>
    </location>
</feature>
<keyword evidence="10" id="KW-0406">Ion transport</keyword>
<evidence type="ECO:0000256" key="10">
    <source>
        <dbReference type="ARBA" id="ARBA00023065"/>
    </source>
</evidence>
<dbReference type="InterPro" id="IPR000595">
    <property type="entry name" value="cNMP-bd_dom"/>
</dbReference>
<sequence length="811" mass="89928">MKNNPSFENTCSAAAGGSGSGSFNVRNLSKVILPPLGGPSGQSQSHGGSDKWVISPLDSRYRWWDTLMVVLVAYSAWVYPFEVAFMNASPKGGLEVADMVVDLFFAVDIVLTFFVAYIDPRTQLLVRDRKKITLRYLSTFFIMDVASTIPFQSLAYLITGEVRENAAYSMLGVLRLWRLRRVKQLFTRLEKDIRFSYFWIRSARLIAVTLFLVHCAGCLYYLIADRYPDREKTWIGAVNPNFRQASLRIRYISSVYWSITTMTTVGYGDLHAQNTVEMIFNIFYMLFNLGLTAYLIGNMTNLVVEGTRRTMEFRNSVRTASSFVGRNHLPPRLKQQILAYMCLKFRAESLNQQQLMDQLPKSICKSICEHLFVPVVKDVYLFKGVSREMLLSLATKMKPEYIPPKEDVIVQNEAPDDVYVVVSGEVEVVLFDGVDERVEATLGTRNIFGEATLKEAMQSWPDDSVIIIKNYVKHQVEMHGMKADDSLGDNTSEHDDDANVLTVAAMGNSGLLEDLLRAGKDADVGDAMGRTALHIAASKGYEDCVLVLLKHACNANIRDAQGNTAMWNAIAAGHHKIFNILYHSARASNPHAGGDVMCLATRRGDLDALRELLKLGLDVDSEDHDGATALRVAMAEGHADAARFLITNGASVDKASLDDDGSGSGAARLTMSPTELHELLQKRELVHSITITDSPPVVPDGGSSGHSRPGRLQSTGSDNTRWPRVSIYRGHPFLRNRSSEAGKLINLPATMEEFIAVVGEKLKVDTEKALIVNDEGAEVDSIDVIRDNDKLFVVTEEDLTRLAPMDSVPSS</sequence>
<evidence type="ECO:0000256" key="8">
    <source>
        <dbReference type="ARBA" id="ARBA00022958"/>
    </source>
</evidence>
<evidence type="ECO:0000256" key="4">
    <source>
        <dbReference type="ARBA" id="ARBA00022538"/>
    </source>
</evidence>
<evidence type="ECO:0000256" key="11">
    <source>
        <dbReference type="ARBA" id="ARBA00023136"/>
    </source>
</evidence>
<dbReference type="InterPro" id="IPR005821">
    <property type="entry name" value="Ion_trans_dom"/>
</dbReference>
<comment type="subcellular location">
    <subcellularLocation>
        <location evidence="1">Membrane</location>
        <topology evidence="1">Multi-pass membrane protein</topology>
    </subcellularLocation>
</comment>
<dbReference type="InterPro" id="IPR018490">
    <property type="entry name" value="cNMP-bd_dom_sf"/>
</dbReference>
<organism evidence="17">
    <name type="scientific">Zea mays</name>
    <name type="common">Maize</name>
    <dbReference type="NCBI Taxonomy" id="4577"/>
    <lineage>
        <taxon>Eukaryota</taxon>
        <taxon>Viridiplantae</taxon>
        <taxon>Streptophyta</taxon>
        <taxon>Embryophyta</taxon>
        <taxon>Tracheophyta</taxon>
        <taxon>Spermatophyta</taxon>
        <taxon>Magnoliopsida</taxon>
        <taxon>Liliopsida</taxon>
        <taxon>Poales</taxon>
        <taxon>Poaceae</taxon>
        <taxon>PACMAD clade</taxon>
        <taxon>Panicoideae</taxon>
        <taxon>Andropogonodae</taxon>
        <taxon>Andropogoneae</taxon>
        <taxon>Tripsacinae</taxon>
        <taxon>Zea</taxon>
    </lineage>
</organism>
<dbReference type="SUPFAM" id="SSF81324">
    <property type="entry name" value="Voltage-gated potassium channels"/>
    <property type="match status" value="1"/>
</dbReference>
<keyword evidence="7" id="KW-0851">Voltage-gated channel</keyword>
<dbReference type="InterPro" id="IPR014710">
    <property type="entry name" value="RmlC-like_jellyroll"/>
</dbReference>
<dbReference type="InterPro" id="IPR003938">
    <property type="entry name" value="K_chnl_volt-dep_EAG/ELK/ERG"/>
</dbReference>
<evidence type="ECO:0000313" key="17">
    <source>
        <dbReference type="EMBL" id="AQK86138.1"/>
    </source>
</evidence>
<dbReference type="SMART" id="SM00248">
    <property type="entry name" value="ANK"/>
    <property type="match status" value="5"/>
</dbReference>
<reference evidence="17" key="1">
    <citation type="submission" date="2015-12" db="EMBL/GenBank/DDBJ databases">
        <title>Update maize B73 reference genome by single molecule sequencing technologies.</title>
        <authorList>
            <consortium name="Maize Genome Sequencing Project"/>
            <person name="Ware D."/>
        </authorList>
    </citation>
    <scope>NUCLEOTIDE SEQUENCE</scope>
    <source>
        <tissue evidence="17">Seedling</tissue>
    </source>
</reference>
<dbReference type="EMBL" id="CM000782">
    <property type="protein sequence ID" value="AQK86138.1"/>
    <property type="molecule type" value="Genomic_DNA"/>
</dbReference>
<dbReference type="PROSITE" id="PS50088">
    <property type="entry name" value="ANK_REPEAT"/>
    <property type="match status" value="3"/>
</dbReference>
<keyword evidence="3" id="KW-0813">Transport</keyword>
<dbReference type="GO" id="GO:0034702">
    <property type="term" value="C:monoatomic ion channel complex"/>
    <property type="evidence" value="ECO:0007669"/>
    <property type="project" value="UniProtKB-KW"/>
</dbReference>
<feature type="transmembrane region" description="Helical" evidence="14">
    <location>
        <begin position="282"/>
        <end position="304"/>
    </location>
</feature>
<dbReference type="PANTHER" id="PTHR45743:SF21">
    <property type="entry name" value="POTASSIUM CHANNEL AKT2_3"/>
    <property type="match status" value="1"/>
</dbReference>
<keyword evidence="12 17" id="KW-0407">Ion channel</keyword>
<keyword evidence="4" id="KW-0633">Potassium transport</keyword>
<dbReference type="ExpressionAtlas" id="A0A1D6M4T4">
    <property type="expression patterns" value="baseline and differential"/>
</dbReference>
<dbReference type="PROSITE" id="PS50042">
    <property type="entry name" value="CNMP_BINDING_3"/>
    <property type="match status" value="1"/>
</dbReference>
<evidence type="ECO:0000256" key="14">
    <source>
        <dbReference type="SAM" id="Phobius"/>
    </source>
</evidence>
<evidence type="ECO:0000259" key="16">
    <source>
        <dbReference type="PROSITE" id="PS51490"/>
    </source>
</evidence>
<keyword evidence="9 14" id="KW-1133">Transmembrane helix</keyword>
<feature type="domain" description="KHA" evidence="16">
    <location>
        <begin position="724"/>
        <end position="811"/>
    </location>
</feature>
<keyword evidence="11 14" id="KW-0472">Membrane</keyword>
<evidence type="ECO:0000256" key="6">
    <source>
        <dbReference type="ARBA" id="ARBA00022826"/>
    </source>
</evidence>
<feature type="transmembrane region" description="Helical" evidence="14">
    <location>
        <begin position="203"/>
        <end position="223"/>
    </location>
</feature>
<dbReference type="Pfam" id="PF12796">
    <property type="entry name" value="Ank_2"/>
    <property type="match status" value="2"/>
</dbReference>
<evidence type="ECO:0000256" key="12">
    <source>
        <dbReference type="ARBA" id="ARBA00023303"/>
    </source>
</evidence>
<dbReference type="PROSITE" id="PS51490">
    <property type="entry name" value="KHA"/>
    <property type="match status" value="1"/>
</dbReference>
<dbReference type="Pfam" id="PF11834">
    <property type="entry name" value="KHA"/>
    <property type="match status" value="1"/>
</dbReference>
<evidence type="ECO:0000256" key="3">
    <source>
        <dbReference type="ARBA" id="ARBA00022448"/>
    </source>
</evidence>
<keyword evidence="6" id="KW-0631">Potassium channel</keyword>
<dbReference type="InterPro" id="IPR036770">
    <property type="entry name" value="Ankyrin_rpt-contain_sf"/>
</dbReference>
<gene>
    <name evidence="17" type="ORF">ZEAMMB73_Zm00001d038252</name>
</gene>
<dbReference type="PROSITE" id="PS50297">
    <property type="entry name" value="ANK_REP_REGION"/>
    <property type="match status" value="2"/>
</dbReference>
<evidence type="ECO:0000256" key="9">
    <source>
        <dbReference type="ARBA" id="ARBA00022989"/>
    </source>
</evidence>
<dbReference type="Gene3D" id="1.10.287.70">
    <property type="match status" value="1"/>
</dbReference>
<evidence type="ECO:0000256" key="13">
    <source>
        <dbReference type="SAM" id="MobiDB-lite"/>
    </source>
</evidence>
<dbReference type="PRINTS" id="PR01463">
    <property type="entry name" value="EAGCHANLFMLY"/>
</dbReference>
<evidence type="ECO:0000259" key="15">
    <source>
        <dbReference type="PROSITE" id="PS50042"/>
    </source>
</evidence>
<evidence type="ECO:0000256" key="2">
    <source>
        <dbReference type="ARBA" id="ARBA00007929"/>
    </source>
</evidence>
<accession>A0A1D6M4T4</accession>
<evidence type="ECO:0000256" key="5">
    <source>
        <dbReference type="ARBA" id="ARBA00022692"/>
    </source>
</evidence>
<feature type="region of interest" description="Disordered" evidence="13">
    <location>
        <begin position="690"/>
        <end position="723"/>
    </location>
</feature>
<name>A0A1D6M4T4_MAIZE</name>
<proteinExistence type="inferred from homology"/>
<dbReference type="Pfam" id="PF00520">
    <property type="entry name" value="Ion_trans"/>
    <property type="match status" value="1"/>
</dbReference>
<dbReference type="Gene3D" id="1.25.40.20">
    <property type="entry name" value="Ankyrin repeat-containing domain"/>
    <property type="match status" value="2"/>
</dbReference>
<dbReference type="InterPro" id="IPR045319">
    <property type="entry name" value="KAT/AKT"/>
</dbReference>
<dbReference type="SUPFAM" id="SSF48403">
    <property type="entry name" value="Ankyrin repeat"/>
    <property type="match status" value="1"/>
</dbReference>
<feature type="domain" description="Cyclic nucleotide-binding" evidence="15">
    <location>
        <begin position="381"/>
        <end position="453"/>
    </location>
</feature>
<comment type="similarity">
    <text evidence="2">Belongs to the potassium channel family. Plant (TC 1.A.1.4) subfamily.</text>
</comment>
<dbReference type="AlphaFoldDB" id="A0A1D6M4T4"/>
<dbReference type="PANTHER" id="PTHR45743">
    <property type="entry name" value="POTASSIUM CHANNEL AKT1"/>
    <property type="match status" value="1"/>
</dbReference>
<dbReference type="InterPro" id="IPR021789">
    <property type="entry name" value="KHA_dom"/>
</dbReference>
<keyword evidence="5 14" id="KW-0812">Transmembrane</keyword>
<dbReference type="Gene3D" id="2.60.120.10">
    <property type="entry name" value="Jelly Rolls"/>
    <property type="match status" value="1"/>
</dbReference>
<dbReference type="SUPFAM" id="SSF51206">
    <property type="entry name" value="cAMP-binding domain-like"/>
    <property type="match status" value="1"/>
</dbReference>
<protein>
    <submittedName>
        <fullName evidence="17">Potassium channel2</fullName>
    </submittedName>
</protein>
<feature type="transmembrane region" description="Helical" evidence="14">
    <location>
        <begin position="99"/>
        <end position="118"/>
    </location>
</feature>
<dbReference type="SMART" id="SM00100">
    <property type="entry name" value="cNMP"/>
    <property type="match status" value="1"/>
</dbReference>
<dbReference type="FunFam" id="1.10.287.70:FF:000123">
    <property type="entry name" value="Potassium channel KAT3"/>
    <property type="match status" value="1"/>
</dbReference>
<keyword evidence="8" id="KW-0630">Potassium</keyword>